<reference evidence="2 3" key="1">
    <citation type="journal article" date="2018" name="IMA Fungus">
        <title>IMA Genome-F 10: Nine draft genome sequences of Claviceps purpurea s.lat., including C. arundinis, C. humidiphila, and C. cf. spartinae, pseudomolecules for the pitch canker pathogen Fusarium circinatum, draft genome of Davidsoniella eucalypti, Grosmannia galeiformis, Quambalaria eucalypti, and Teratosphaeria destructans.</title>
        <authorList>
            <person name="Wingfield B.D."/>
            <person name="Liu M."/>
            <person name="Nguyen H.D."/>
            <person name="Lane F.A."/>
            <person name="Morgan S.W."/>
            <person name="De Vos L."/>
            <person name="Wilken P.M."/>
            <person name="Duong T.A."/>
            <person name="Aylward J."/>
            <person name="Coetzee M.P."/>
            <person name="Dadej K."/>
            <person name="De Beer Z.W."/>
            <person name="Findlay W."/>
            <person name="Havenga M."/>
            <person name="Kolarik M."/>
            <person name="Menzies J.G."/>
            <person name="Naidoo K."/>
            <person name="Pochopski O."/>
            <person name="Shoukouhi P."/>
            <person name="Santana Q.C."/>
            <person name="Seifert K.A."/>
            <person name="Soal N."/>
            <person name="Steenkamp E.T."/>
            <person name="Tatham C.T."/>
            <person name="van der Nest M.A."/>
            <person name="Wingfield M.J."/>
        </authorList>
    </citation>
    <scope>NUCLEOTIDE SEQUENCE [LARGE SCALE GENOMIC DNA]</scope>
    <source>
        <strain evidence="2">CMW44962</strain>
    </source>
</reference>
<feature type="signal peptide" evidence="1">
    <location>
        <begin position="1"/>
        <end position="20"/>
    </location>
</feature>
<comment type="caution">
    <text evidence="2">The sequence shown here is derived from an EMBL/GenBank/DDBJ whole genome shotgun (WGS) entry which is preliminary data.</text>
</comment>
<dbReference type="AlphaFoldDB" id="A0A9W7T072"/>
<evidence type="ECO:0000313" key="3">
    <source>
        <dbReference type="Proteomes" id="UP001138500"/>
    </source>
</evidence>
<proteinExistence type="predicted"/>
<gene>
    <name evidence="2" type="ORF">Tdes44962_MAKER07061</name>
</gene>
<evidence type="ECO:0000256" key="1">
    <source>
        <dbReference type="SAM" id="SignalP"/>
    </source>
</evidence>
<evidence type="ECO:0000313" key="2">
    <source>
        <dbReference type="EMBL" id="KAH9844882.1"/>
    </source>
</evidence>
<feature type="chain" id="PRO_5040771404" evidence="1">
    <location>
        <begin position="21"/>
        <end position="246"/>
    </location>
</feature>
<name>A0A9W7T072_9PEZI</name>
<reference evidence="2 3" key="2">
    <citation type="journal article" date="2021" name="Curr. Genet.">
        <title>Genetic response to nitrogen starvation in the aggressive Eucalyptus foliar pathogen Teratosphaeria destructans.</title>
        <authorList>
            <person name="Havenga M."/>
            <person name="Wingfield B.D."/>
            <person name="Wingfield M.J."/>
            <person name="Dreyer L.L."/>
            <person name="Roets F."/>
            <person name="Aylward J."/>
        </authorList>
    </citation>
    <scope>NUCLEOTIDE SEQUENCE [LARGE SCALE GENOMIC DNA]</scope>
    <source>
        <strain evidence="2">CMW44962</strain>
    </source>
</reference>
<accession>A0A9W7T072</accession>
<dbReference type="Proteomes" id="UP001138500">
    <property type="component" value="Unassembled WGS sequence"/>
</dbReference>
<dbReference type="EMBL" id="RIBY02000213">
    <property type="protein sequence ID" value="KAH9844882.1"/>
    <property type="molecule type" value="Genomic_DNA"/>
</dbReference>
<keyword evidence="3" id="KW-1185">Reference proteome</keyword>
<organism evidence="2 3">
    <name type="scientific">Teratosphaeria destructans</name>
    <dbReference type="NCBI Taxonomy" id="418781"/>
    <lineage>
        <taxon>Eukaryota</taxon>
        <taxon>Fungi</taxon>
        <taxon>Dikarya</taxon>
        <taxon>Ascomycota</taxon>
        <taxon>Pezizomycotina</taxon>
        <taxon>Dothideomycetes</taxon>
        <taxon>Dothideomycetidae</taxon>
        <taxon>Mycosphaerellales</taxon>
        <taxon>Teratosphaeriaceae</taxon>
        <taxon>Teratosphaeria</taxon>
    </lineage>
</organism>
<dbReference type="OrthoDB" id="3622660at2759"/>
<keyword evidence="1" id="KW-0732">Signal</keyword>
<sequence length="246" mass="27654">MLFLHSSLAIAATLAINAFALPVEPVQEDQTPAADRILFARGMPGCPIKYGEEFEEKNIPDSVLRDAARSLASRVTYDRLGWKHPICNYYLVNCYAIEQYIHYDGSSGDIGTELGHWYGNDGSELRPVSNKRIPRRPVKMLTRLSPEAELLAFKYWHNELGFSGRGGSVKIYPAHGYFFTCTKGWLQVTIYFPKIGEKGAGGSDTLRGNDAYSPDRDPDGWEGPCKCYGNTRWDIHGADMLISWRH</sequence>
<protein>
    <submittedName>
        <fullName evidence="2">Uncharacterized protein</fullName>
    </submittedName>
</protein>